<dbReference type="AlphaFoldDB" id="F5ZAW4"/>
<name>F5ZAW4_ALTNA</name>
<feature type="chain" id="PRO_5003336056" description="PEP-CTERM protein-sorting domain-containing protein" evidence="1">
    <location>
        <begin position="29"/>
        <end position="218"/>
    </location>
</feature>
<dbReference type="HOGENOM" id="CLU_1264720_0_0_6"/>
<protein>
    <recommendedName>
        <fullName evidence="4">PEP-CTERM protein-sorting domain-containing protein</fullName>
    </recommendedName>
</protein>
<keyword evidence="1" id="KW-0732">Signal</keyword>
<dbReference type="OrthoDB" id="5574305at2"/>
<dbReference type="EMBL" id="CP002339">
    <property type="protein sequence ID" value="AEF02324.1"/>
    <property type="molecule type" value="Genomic_DNA"/>
</dbReference>
<accession>F5ZAW4</accession>
<keyword evidence="3" id="KW-1185">Reference proteome</keyword>
<evidence type="ECO:0008006" key="4">
    <source>
        <dbReference type="Google" id="ProtNLM"/>
    </source>
</evidence>
<sequence length="218" mass="23389">MESSKITKACIVLLCLVQSLFFSTAALATLINNGDFSSGLNDWSDASFTGSVTENDGQAILSSGDNTDPFAAVLIQGDDGSFLFDSPIMVDPNVSMLSVDAALLSMLFDPTEQGGSAFSDTLFLAIYDAVDYTFDAVFEIPALGNVAETFLFDMSDWLGRGIAISFELADEDDGFNLSYSVDNVLFTYNNTPVPVPEPESFIMLLVGLTLLARCRKSA</sequence>
<feature type="signal peptide" evidence="1">
    <location>
        <begin position="1"/>
        <end position="28"/>
    </location>
</feature>
<reference evidence="2 3" key="1">
    <citation type="journal article" date="2011" name="J. Bacteriol.">
        <title>Complete genome sequence of the polycyclic aromatic hydrocarbon-degrading bacterium Alteromonas sp. strain SN2.</title>
        <authorList>
            <person name="Jin H.M."/>
            <person name="Jeong H."/>
            <person name="Moon E.J."/>
            <person name="Math R.K."/>
            <person name="Lee K."/>
            <person name="Kim H.J."/>
            <person name="Jeon C.O."/>
            <person name="Oh T.K."/>
            <person name="Kim J.F."/>
        </authorList>
    </citation>
    <scope>NUCLEOTIDE SEQUENCE [LARGE SCALE GENOMIC DNA]</scope>
    <source>
        <strain evidence="3">JCM 17741 / KACC 18427 / KCTC 11700BP / SN2</strain>
    </source>
</reference>
<gene>
    <name evidence="2" type="ordered locus">ambt_03870</name>
</gene>
<evidence type="ECO:0000313" key="3">
    <source>
        <dbReference type="Proteomes" id="UP000000683"/>
    </source>
</evidence>
<dbReference type="NCBIfam" id="TIGR02595">
    <property type="entry name" value="PEP_CTERM"/>
    <property type="match status" value="1"/>
</dbReference>
<evidence type="ECO:0000313" key="2">
    <source>
        <dbReference type="EMBL" id="AEF02324.1"/>
    </source>
</evidence>
<proteinExistence type="predicted"/>
<dbReference type="RefSeq" id="WP_013783266.1">
    <property type="nucleotide sequence ID" value="NC_015554.1"/>
</dbReference>
<dbReference type="KEGG" id="alt:ambt_03870"/>
<evidence type="ECO:0000256" key="1">
    <source>
        <dbReference type="SAM" id="SignalP"/>
    </source>
</evidence>
<dbReference type="InterPro" id="IPR013424">
    <property type="entry name" value="Ice-binding_C"/>
</dbReference>
<dbReference type="Proteomes" id="UP000000683">
    <property type="component" value="Chromosome"/>
</dbReference>
<organism evidence="2 3">
    <name type="scientific">Alteromonas naphthalenivorans</name>
    <dbReference type="NCBI Taxonomy" id="715451"/>
    <lineage>
        <taxon>Bacteria</taxon>
        <taxon>Pseudomonadati</taxon>
        <taxon>Pseudomonadota</taxon>
        <taxon>Gammaproteobacteria</taxon>
        <taxon>Alteromonadales</taxon>
        <taxon>Alteromonadaceae</taxon>
        <taxon>Alteromonas/Salinimonas group</taxon>
        <taxon>Alteromonas</taxon>
    </lineage>
</organism>